<dbReference type="Pfam" id="PF07690">
    <property type="entry name" value="MFS_1"/>
    <property type="match status" value="1"/>
</dbReference>
<evidence type="ECO:0000256" key="2">
    <source>
        <dbReference type="ARBA" id="ARBA00022989"/>
    </source>
</evidence>
<dbReference type="Gene3D" id="1.20.1250.20">
    <property type="entry name" value="MFS general substrate transporter like domains"/>
    <property type="match status" value="1"/>
</dbReference>
<proteinExistence type="predicted"/>
<evidence type="ECO:0000313" key="5">
    <source>
        <dbReference type="EMBL" id="WHA42657.1"/>
    </source>
</evidence>
<gene>
    <name evidence="5" type="ORF">CFBP5477_015385</name>
</gene>
<feature type="transmembrane region" description="Helical" evidence="4">
    <location>
        <begin position="68"/>
        <end position="88"/>
    </location>
</feature>
<feature type="transmembrane region" description="Helical" evidence="4">
    <location>
        <begin position="40"/>
        <end position="61"/>
    </location>
</feature>
<organism evidence="5 6">
    <name type="scientific">Agrobacterium larrymoorei</name>
    <dbReference type="NCBI Taxonomy" id="160699"/>
    <lineage>
        <taxon>Bacteria</taxon>
        <taxon>Pseudomonadati</taxon>
        <taxon>Pseudomonadota</taxon>
        <taxon>Alphaproteobacteria</taxon>
        <taxon>Hyphomicrobiales</taxon>
        <taxon>Rhizobiaceae</taxon>
        <taxon>Rhizobium/Agrobacterium group</taxon>
        <taxon>Agrobacterium</taxon>
    </lineage>
</organism>
<dbReference type="EMBL" id="CP124734">
    <property type="protein sequence ID" value="WHA42657.1"/>
    <property type="molecule type" value="Genomic_DNA"/>
</dbReference>
<dbReference type="RefSeq" id="WP_137394734.1">
    <property type="nucleotide sequence ID" value="NZ_CP124734.1"/>
</dbReference>
<dbReference type="Proteomes" id="UP000298664">
    <property type="component" value="Chromosome Linear"/>
</dbReference>
<sequence length="395" mass="42458">MLRSALLAMTAIAVISDTMLLPYYPQLFEARFMISSSLTVGIYLASISLAVMLAFPVWVAIAKKRDTLSVLVWTQLAAGALSIGCYAADDIASFWAFSIIMVCFKASYLLMYPYVIAMQPLEKHATTIGALAVIVHFGGIVGAVSGSEIVESHGYATPYIVMAVGDFVQAAICALLLQAGTRPAVEAKTVETSENALPLSRDEKRNFASLLGIMLLFYFGFYMSMPFMTLWWQTVAGAPMQHWAGLVYAIPGFAAIAILAWDHKRGKAAQVWRRNETGLFLTSIGLAVQAFPHPASIVIGRIIFGIGLYYVTIGLDAVFFERAHKSRYASGFSLLNIARNSGVMLAATASGLLVQQAGEGTPFVVAAVTVLATLLLYRISLRPGLAGPVGHAQPA</sequence>
<feature type="transmembrane region" description="Helical" evidence="4">
    <location>
        <begin position="159"/>
        <end position="177"/>
    </location>
</feature>
<dbReference type="AlphaFoldDB" id="A0AAF0KG02"/>
<protein>
    <submittedName>
        <fullName evidence="5">MFS transporter</fullName>
    </submittedName>
</protein>
<keyword evidence="2 4" id="KW-1133">Transmembrane helix</keyword>
<feature type="transmembrane region" description="Helical" evidence="4">
    <location>
        <begin position="298"/>
        <end position="320"/>
    </location>
</feature>
<keyword evidence="3 4" id="KW-0472">Membrane</keyword>
<dbReference type="InterPro" id="IPR011701">
    <property type="entry name" value="MFS"/>
</dbReference>
<feature type="transmembrane region" description="Helical" evidence="4">
    <location>
        <begin position="94"/>
        <end position="116"/>
    </location>
</feature>
<evidence type="ECO:0000313" key="6">
    <source>
        <dbReference type="Proteomes" id="UP000298664"/>
    </source>
</evidence>
<feature type="transmembrane region" description="Helical" evidence="4">
    <location>
        <begin position="273"/>
        <end position="292"/>
    </location>
</feature>
<dbReference type="SUPFAM" id="SSF103473">
    <property type="entry name" value="MFS general substrate transporter"/>
    <property type="match status" value="1"/>
</dbReference>
<feature type="transmembrane region" description="Helical" evidence="4">
    <location>
        <begin position="243"/>
        <end position="261"/>
    </location>
</feature>
<feature type="transmembrane region" description="Helical" evidence="4">
    <location>
        <begin position="360"/>
        <end position="377"/>
    </location>
</feature>
<name>A0AAF0KG02_9HYPH</name>
<feature type="transmembrane region" description="Helical" evidence="4">
    <location>
        <begin position="332"/>
        <end position="354"/>
    </location>
</feature>
<feature type="transmembrane region" description="Helical" evidence="4">
    <location>
        <begin position="207"/>
        <end position="231"/>
    </location>
</feature>
<evidence type="ECO:0000256" key="4">
    <source>
        <dbReference type="SAM" id="Phobius"/>
    </source>
</evidence>
<dbReference type="InterPro" id="IPR036259">
    <property type="entry name" value="MFS_trans_sf"/>
</dbReference>
<keyword evidence="1 4" id="KW-0812">Transmembrane</keyword>
<feature type="transmembrane region" description="Helical" evidence="4">
    <location>
        <begin position="128"/>
        <end position="147"/>
    </location>
</feature>
<evidence type="ECO:0000256" key="1">
    <source>
        <dbReference type="ARBA" id="ARBA00022692"/>
    </source>
</evidence>
<evidence type="ECO:0000256" key="3">
    <source>
        <dbReference type="ARBA" id="ARBA00023136"/>
    </source>
</evidence>
<accession>A0AAF0KG02</accession>
<dbReference type="GO" id="GO:0022857">
    <property type="term" value="F:transmembrane transporter activity"/>
    <property type="evidence" value="ECO:0007669"/>
    <property type="project" value="InterPro"/>
</dbReference>
<reference evidence="5" key="1">
    <citation type="submission" date="2023-05" db="EMBL/GenBank/DDBJ databases">
        <title>Complete genome sequence of Agrobacterium larrymoorei CFBP5477.</title>
        <authorList>
            <person name="Yen H.-C."/>
            <person name="Chou L."/>
            <person name="Lin Y.-C."/>
            <person name="Lai E.-M."/>
            <person name="Kuo C.-H."/>
        </authorList>
    </citation>
    <scope>NUCLEOTIDE SEQUENCE</scope>
    <source>
        <strain evidence="5">CFBP5477</strain>
    </source>
</reference>